<keyword evidence="3" id="KW-0812">Transmembrane</keyword>
<proteinExistence type="predicted"/>
<dbReference type="PROSITE" id="PS01209">
    <property type="entry name" value="LDLRA_1"/>
    <property type="match status" value="1"/>
</dbReference>
<evidence type="ECO:0000256" key="3">
    <source>
        <dbReference type="ARBA" id="ARBA00022692"/>
    </source>
</evidence>
<dbReference type="OrthoDB" id="6377627at2759"/>
<gene>
    <name evidence="9" type="ORF">C7M84_012267</name>
</gene>
<dbReference type="GO" id="GO:0005886">
    <property type="term" value="C:plasma membrane"/>
    <property type="evidence" value="ECO:0007669"/>
    <property type="project" value="TreeGrafter"/>
</dbReference>
<organism evidence="9 10">
    <name type="scientific">Penaeus vannamei</name>
    <name type="common">Whiteleg shrimp</name>
    <name type="synonym">Litopenaeus vannamei</name>
    <dbReference type="NCBI Taxonomy" id="6689"/>
    <lineage>
        <taxon>Eukaryota</taxon>
        <taxon>Metazoa</taxon>
        <taxon>Ecdysozoa</taxon>
        <taxon>Arthropoda</taxon>
        <taxon>Crustacea</taxon>
        <taxon>Multicrustacea</taxon>
        <taxon>Malacostraca</taxon>
        <taxon>Eumalacostraca</taxon>
        <taxon>Eucarida</taxon>
        <taxon>Decapoda</taxon>
        <taxon>Dendrobranchiata</taxon>
        <taxon>Penaeoidea</taxon>
        <taxon>Penaeidae</taxon>
        <taxon>Penaeus</taxon>
    </lineage>
</organism>
<comment type="subcellular location">
    <subcellularLocation>
        <location evidence="2">Endomembrane system</location>
    </subcellularLocation>
    <subcellularLocation>
        <location evidence="1">Membrane</location>
        <topology evidence="1">Single-pass membrane protein</topology>
    </subcellularLocation>
</comment>
<dbReference type="Pfam" id="PF00057">
    <property type="entry name" value="Ldl_recept_a"/>
    <property type="match status" value="1"/>
</dbReference>
<feature type="disulfide bond" evidence="8">
    <location>
        <begin position="258"/>
        <end position="273"/>
    </location>
</feature>
<protein>
    <submittedName>
        <fullName evidence="9">G-protein coupled receptor</fullName>
    </submittedName>
</protein>
<dbReference type="InterPro" id="IPR036055">
    <property type="entry name" value="LDL_receptor-like_sf"/>
</dbReference>
<comment type="caution">
    <text evidence="8">Lacks conserved residue(s) required for the propagation of feature annotation.</text>
</comment>
<evidence type="ECO:0000256" key="5">
    <source>
        <dbReference type="ARBA" id="ARBA00022989"/>
    </source>
</evidence>
<feature type="disulfide bond" evidence="8">
    <location>
        <begin position="246"/>
        <end position="264"/>
    </location>
</feature>
<keyword evidence="5" id="KW-1133">Transmembrane helix</keyword>
<dbReference type="CDD" id="cd00112">
    <property type="entry name" value="LDLa"/>
    <property type="match status" value="3"/>
</dbReference>
<dbReference type="Proteomes" id="UP000283509">
    <property type="component" value="Unassembled WGS sequence"/>
</dbReference>
<evidence type="ECO:0000256" key="6">
    <source>
        <dbReference type="ARBA" id="ARBA00023136"/>
    </source>
</evidence>
<feature type="disulfide bond" evidence="8">
    <location>
        <begin position="55"/>
        <end position="70"/>
    </location>
</feature>
<name>A0A3R7NXK5_PENVA</name>
<reference evidence="9 10" key="1">
    <citation type="submission" date="2018-04" db="EMBL/GenBank/DDBJ databases">
        <authorList>
            <person name="Zhang X."/>
            <person name="Yuan J."/>
            <person name="Li F."/>
            <person name="Xiang J."/>
        </authorList>
    </citation>
    <scope>NUCLEOTIDE SEQUENCE [LARGE SCALE GENOMIC DNA]</scope>
    <source>
        <tissue evidence="9">Muscle</tissue>
    </source>
</reference>
<evidence type="ECO:0000313" key="9">
    <source>
        <dbReference type="EMBL" id="ROT69529.1"/>
    </source>
</evidence>
<dbReference type="GO" id="GO:0016192">
    <property type="term" value="P:vesicle-mediated transport"/>
    <property type="evidence" value="ECO:0007669"/>
    <property type="project" value="UniProtKB-ARBA"/>
</dbReference>
<evidence type="ECO:0000256" key="4">
    <source>
        <dbReference type="ARBA" id="ARBA00022737"/>
    </source>
</evidence>
<dbReference type="InterPro" id="IPR023415">
    <property type="entry name" value="LDLR_class-A_CS"/>
</dbReference>
<comment type="caution">
    <text evidence="9">The sequence shown here is derived from an EMBL/GenBank/DDBJ whole genome shotgun (WGS) entry which is preliminary data.</text>
</comment>
<dbReference type="GO" id="GO:0012505">
    <property type="term" value="C:endomembrane system"/>
    <property type="evidence" value="ECO:0007669"/>
    <property type="project" value="UniProtKB-SubCell"/>
</dbReference>
<sequence length="314" mass="34163">DFAVCGNGKRVHRHWWCDGWTDCEDNHADELDCGPCNDRQYSCSDGQCISAGNVCDSQCDCVDCGDEIDCEEFYTVNSGVPECHKGVALTCVVSPLDRKKDRCIAARNICDGFNDCHNGEQVSDEYGCHWLSPFSCIPLTISTSFVPFFPNSDSLRRSPLFSDASLALSGLVLFTFYYLVLPPLHTSSLLPCNSTSTSLSFSTSSAPPPRVSACNPRSSPPPPPPAVNESADCALLEDQEDSLFPCSDGRCLPVHLRCDGKRDCLRGEDEDLCREYEALATRRVLPDDESSSKGTLNMRLLALKGGTGFAEAAA</sequence>
<dbReference type="SMART" id="SM00192">
    <property type="entry name" value="LDLa"/>
    <property type="match status" value="4"/>
</dbReference>
<keyword evidence="4" id="KW-0677">Repeat</keyword>
<keyword evidence="9" id="KW-0675">Receptor</keyword>
<feature type="non-terminal residue" evidence="9">
    <location>
        <position position="1"/>
    </location>
</feature>
<keyword evidence="7 8" id="KW-1015">Disulfide bond</keyword>
<dbReference type="SUPFAM" id="SSF57424">
    <property type="entry name" value="LDL receptor-like module"/>
    <property type="match status" value="3"/>
</dbReference>
<dbReference type="PROSITE" id="PS50068">
    <property type="entry name" value="LDLRA_2"/>
    <property type="match status" value="2"/>
</dbReference>
<keyword evidence="10" id="KW-1185">Reference proteome</keyword>
<dbReference type="Gene3D" id="4.10.400.10">
    <property type="entry name" value="Low-density Lipoprotein Receptor"/>
    <property type="match status" value="4"/>
</dbReference>
<dbReference type="AlphaFoldDB" id="A0A3R7NXK5"/>
<evidence type="ECO:0000256" key="1">
    <source>
        <dbReference type="ARBA" id="ARBA00004167"/>
    </source>
</evidence>
<feature type="disulfide bond" evidence="8">
    <location>
        <begin position="36"/>
        <end position="48"/>
    </location>
</feature>
<feature type="disulfide bond" evidence="8">
    <location>
        <begin position="43"/>
        <end position="61"/>
    </location>
</feature>
<dbReference type="InterPro" id="IPR050685">
    <property type="entry name" value="LDLR"/>
</dbReference>
<dbReference type="EMBL" id="QCYY01002556">
    <property type="protein sequence ID" value="ROT69529.1"/>
    <property type="molecule type" value="Genomic_DNA"/>
</dbReference>
<evidence type="ECO:0000313" key="10">
    <source>
        <dbReference type="Proteomes" id="UP000283509"/>
    </source>
</evidence>
<dbReference type="PANTHER" id="PTHR24270">
    <property type="entry name" value="LOW-DENSITY LIPOPROTEIN RECEPTOR-RELATED"/>
    <property type="match status" value="1"/>
</dbReference>
<accession>A0A3R7NXK5</accession>
<evidence type="ECO:0000256" key="7">
    <source>
        <dbReference type="ARBA" id="ARBA00023157"/>
    </source>
</evidence>
<evidence type="ECO:0000256" key="2">
    <source>
        <dbReference type="ARBA" id="ARBA00004308"/>
    </source>
</evidence>
<evidence type="ECO:0000256" key="8">
    <source>
        <dbReference type="PROSITE-ProRule" id="PRU00124"/>
    </source>
</evidence>
<dbReference type="STRING" id="6689.A0A3R7NXK5"/>
<keyword evidence="6" id="KW-0472">Membrane</keyword>
<dbReference type="PRINTS" id="PR00261">
    <property type="entry name" value="LDLRECEPTOR"/>
</dbReference>
<dbReference type="InterPro" id="IPR002172">
    <property type="entry name" value="LDrepeatLR_classA_rpt"/>
</dbReference>
<reference evidence="9 10" key="2">
    <citation type="submission" date="2019-01" db="EMBL/GenBank/DDBJ databases">
        <title>The decoding of complex shrimp genome reveals the adaptation for benthos swimmer, frequently molting mechanism and breeding impact on genome.</title>
        <authorList>
            <person name="Sun Y."/>
            <person name="Gao Y."/>
            <person name="Yu Y."/>
        </authorList>
    </citation>
    <scope>NUCLEOTIDE SEQUENCE [LARGE SCALE GENOMIC DNA]</scope>
    <source>
        <tissue evidence="9">Muscle</tissue>
    </source>
</reference>